<dbReference type="RefSeq" id="WP_274578863.1">
    <property type="nucleotide sequence ID" value="NZ_JALNTG010000010.1"/>
</dbReference>
<name>A0AB35JYG1_9GAMM</name>
<dbReference type="EMBL" id="JALNTG010000010">
    <property type="protein sequence ID" value="MDD9319161.1"/>
    <property type="molecule type" value="Genomic_DNA"/>
</dbReference>
<organism evidence="2 3">
    <name type="scientific">Acinetobacter lactucae</name>
    <dbReference type="NCBI Taxonomy" id="1785128"/>
    <lineage>
        <taxon>Bacteria</taxon>
        <taxon>Pseudomonadati</taxon>
        <taxon>Pseudomonadota</taxon>
        <taxon>Gammaproteobacteria</taxon>
        <taxon>Moraxellales</taxon>
        <taxon>Moraxellaceae</taxon>
        <taxon>Acinetobacter</taxon>
        <taxon>Acinetobacter calcoaceticus/baumannii complex</taxon>
    </lineage>
</organism>
<sequence length="153" mass="17497">MENYFVLNSLSDLGSWVSILGFIITCITAYFVVAIKNKFLFRANVDSNCLDLQGKAEELSSLLGDYANKTNEIHEHLARIDVILRALQKGASENFLKDIKKCRRCIKKYSMKKILFFLENKSKSEELVREIKTLLTVIVDESKFVKQALIIGK</sequence>
<comment type="caution">
    <text evidence="2">The sequence shown here is derived from an EMBL/GenBank/DDBJ whole genome shotgun (WGS) entry which is preliminary data.</text>
</comment>
<dbReference type="Proteomes" id="UP001150055">
    <property type="component" value="Unassembled WGS sequence"/>
</dbReference>
<proteinExistence type="predicted"/>
<evidence type="ECO:0000313" key="3">
    <source>
        <dbReference type="Proteomes" id="UP001150055"/>
    </source>
</evidence>
<protein>
    <submittedName>
        <fullName evidence="2">Uncharacterized protein</fullName>
    </submittedName>
</protein>
<reference evidence="2" key="1">
    <citation type="submission" date="2022-12" db="EMBL/GenBank/DDBJ databases">
        <title>Acinetobacter lactucae: Emerging opportunistic pathogenic species of genus Acinetobacter isolated from immunocompromised patients in clinical settings of India.</title>
        <authorList>
            <person name="Amar A.K."/>
            <person name="Sawant A.R."/>
            <person name="Meera M."/>
            <person name="Tomar A."/>
            <person name="Sistla S."/>
            <person name="Prashanth K."/>
        </authorList>
    </citation>
    <scope>NUCLEOTIDE SEQUENCE</scope>
    <source>
        <strain evidence="2">PKAL1828C</strain>
    </source>
</reference>
<keyword evidence="1" id="KW-1133">Transmembrane helix</keyword>
<keyword evidence="1" id="KW-0812">Transmembrane</keyword>
<feature type="transmembrane region" description="Helical" evidence="1">
    <location>
        <begin position="13"/>
        <end position="33"/>
    </location>
</feature>
<evidence type="ECO:0000313" key="2">
    <source>
        <dbReference type="EMBL" id="MDD9319161.1"/>
    </source>
</evidence>
<gene>
    <name evidence="2" type="ORF">M0O54_03335</name>
</gene>
<dbReference type="AlphaFoldDB" id="A0AB35JYG1"/>
<accession>A0AB35JYG1</accession>
<evidence type="ECO:0000256" key="1">
    <source>
        <dbReference type="SAM" id="Phobius"/>
    </source>
</evidence>
<keyword evidence="1" id="KW-0472">Membrane</keyword>